<dbReference type="CDD" id="cd00096">
    <property type="entry name" value="Ig"/>
    <property type="match status" value="4"/>
</dbReference>
<dbReference type="FunFam" id="2.60.40.10:FF:000345">
    <property type="entry name" value="Muscle M-line assembly protein unc-89"/>
    <property type="match status" value="1"/>
</dbReference>
<keyword evidence="9" id="KW-1185">Reference proteome</keyword>
<keyword evidence="6" id="KW-0393">Immunoglobulin domain</keyword>
<dbReference type="InterPro" id="IPR013098">
    <property type="entry name" value="Ig_I-set"/>
</dbReference>
<dbReference type="FunFam" id="2.60.40.10:FF:000080">
    <property type="entry name" value="Myosin light chain kinase, smooth muscle"/>
    <property type="match status" value="1"/>
</dbReference>
<evidence type="ECO:0000256" key="4">
    <source>
        <dbReference type="ARBA" id="ARBA00022737"/>
    </source>
</evidence>
<evidence type="ECO:0000256" key="3">
    <source>
        <dbReference type="ARBA" id="ARBA00022490"/>
    </source>
</evidence>
<dbReference type="OrthoDB" id="5969272at2759"/>
<dbReference type="SUPFAM" id="SSF48726">
    <property type="entry name" value="Immunoglobulin"/>
    <property type="match status" value="4"/>
</dbReference>
<sequence length="1331" mass="146087">MSEFTCQFQGDPEPTVTWLKDSHPLIHNPDYDIMIKPWQSKLTVYYPTTEHKGTFDCIITNRHGQSTCCASLEIVDDKLLRTSGVTHVLVTEETTEEQERAIEEELQACMSTGAATLQVPQAGVHRPQHLDDSCTSSPVEIRITSATPLPDMMGQSSEEKAAAIVGCKDPTPHSKEGASQAVKHKFTFSFDMPGEAPEVITELESILRSEEETAVLPCTVTGAPASQKTHFASTEKKLSSSHPTKHMISREPLPPISGCGLQSSAALINVSQIKQAFESDSPVAFISSSPTEEQNMESLFPKEFIPVMAGESHPGEIREGSPPIPKKNVEEAFSSHTTAVFGDPETVPTSMTFIPPTVSVQTKPGSIAVIPAGTGYYQTKPCRFEMFTPILTSEEAGEIQPGQGGSLLDGCLEMHSFVQEVPNIADVVRPEPLLPGKIAEYIEAGEAEEMEREATVHAFDRTSSFIPFQCDRRVAKCTSKVSAPVSEVATHKGIILTTSHPVGGESKYQSQEVSALIEGGAYGYQEAGLDVGEQTIGIREVVYVPDNLSEDTLTKEFKTREKLMSIPDPSMDSGVFLSIPDSQIDLQEISEEIADTDILADVQRHVGFPQEEPTGESQMMAVKSGAESIAFGLTAYVADEEAEKQIVTKQVSSDFDTASELGASERGVSPGTMEVEDVTFNAVYDYYNPPTDWGRPLSPESEMSIELGSTFSEDIADAAERFFTPASSTEISQTVAESFQTPMSPESSNTPSTGMSAGFMTPPEYPFSSAERKRTLTADSTERFFSPSQFLRSPVDEGIDIGPSAYSFDESRFLAESKVSLGFGLLQEKVQGIPPAFLKPLTKKRVFENDCLIFYAEVFGLPSPEVRWFHNKSQLLADNRVRMHRDGDNITLTINSVTKADQGEYICEALNYVGEARSVALVVVVSQEVRFMPAPPAVTHQHIMEFDVEDDDSSRSTSPQEILLEVELDEIDVKEFERQVKIITIPEYTADNKSMIISLDVLPSLYEEGAVDFVTRENDDLKIAFEVTEMPPRFINPICDMETPETTTVLFECSLMGIPSPVISWFKGDKKIPHDNKKYLHSSDGDNHFLKICKVSTQDSGVYTCRAINVVGETVCRAFLNVLAAKTFSGQTRGRELTAVSLGSAKVQPQKFDLMVGNTSLEGEQASEIELEFEFEHEADESQRAVRLVANTDHEMSEQGEQYVSINFDVFAEPAKDDKVEFKGKSSDMCSFQFQVTETAPKCIIPLTAVTAAHGTPVVLQCLVNGKPNPTAQWYKDGQLVQDSKCIIQEKSTGHFNLLITNVTQNDAGEYKCLIQNQAGHTETTALVKVL</sequence>
<name>A0A9Q0DNP7_9TELE</name>
<dbReference type="Proteomes" id="UP001148018">
    <property type="component" value="Unassembled WGS sequence"/>
</dbReference>
<dbReference type="PANTHER" id="PTHR47633">
    <property type="entry name" value="IMMUNOGLOBULIN"/>
    <property type="match status" value="1"/>
</dbReference>
<comment type="similarity">
    <text evidence="2">Belongs to the protein kinase superfamily. CAMK Ser/Thr protein kinase family.</text>
</comment>
<comment type="subcellular location">
    <subcellularLocation>
        <location evidence="1">Cytoplasm</location>
    </subcellularLocation>
</comment>
<dbReference type="PROSITE" id="PS50835">
    <property type="entry name" value="IG_LIKE"/>
    <property type="match status" value="4"/>
</dbReference>
<keyword evidence="4" id="KW-0677">Repeat</keyword>
<feature type="domain" description="Ig-like" evidence="7">
    <location>
        <begin position="1241"/>
        <end position="1329"/>
    </location>
</feature>
<dbReference type="InterPro" id="IPR003599">
    <property type="entry name" value="Ig_sub"/>
</dbReference>
<dbReference type="InterPro" id="IPR013783">
    <property type="entry name" value="Ig-like_fold"/>
</dbReference>
<dbReference type="GO" id="GO:0004672">
    <property type="term" value="F:protein kinase activity"/>
    <property type="evidence" value="ECO:0007669"/>
    <property type="project" value="TreeGrafter"/>
</dbReference>
<evidence type="ECO:0000313" key="9">
    <source>
        <dbReference type="Proteomes" id="UP001148018"/>
    </source>
</evidence>
<evidence type="ECO:0000256" key="2">
    <source>
        <dbReference type="ARBA" id="ARBA00006692"/>
    </source>
</evidence>
<dbReference type="InterPro" id="IPR003598">
    <property type="entry name" value="Ig_sub2"/>
</dbReference>
<feature type="domain" description="Ig-like" evidence="7">
    <location>
        <begin position="834"/>
        <end position="920"/>
    </location>
</feature>
<organism evidence="8 9">
    <name type="scientific">Muraenolepis orangiensis</name>
    <name type="common">Patagonian moray cod</name>
    <dbReference type="NCBI Taxonomy" id="630683"/>
    <lineage>
        <taxon>Eukaryota</taxon>
        <taxon>Metazoa</taxon>
        <taxon>Chordata</taxon>
        <taxon>Craniata</taxon>
        <taxon>Vertebrata</taxon>
        <taxon>Euteleostomi</taxon>
        <taxon>Actinopterygii</taxon>
        <taxon>Neopterygii</taxon>
        <taxon>Teleostei</taxon>
        <taxon>Neoteleostei</taxon>
        <taxon>Acanthomorphata</taxon>
        <taxon>Zeiogadaria</taxon>
        <taxon>Gadariae</taxon>
        <taxon>Gadiformes</taxon>
        <taxon>Muraenolepidoidei</taxon>
        <taxon>Muraenolepididae</taxon>
        <taxon>Muraenolepis</taxon>
    </lineage>
</organism>
<dbReference type="Pfam" id="PF07679">
    <property type="entry name" value="I-set"/>
    <property type="match status" value="4"/>
</dbReference>
<feature type="domain" description="Ig-like" evidence="7">
    <location>
        <begin position="1032"/>
        <end position="1116"/>
    </location>
</feature>
<dbReference type="FunFam" id="2.60.40.10:FF:000425">
    <property type="entry name" value="Myosin light chain kinase"/>
    <property type="match status" value="1"/>
</dbReference>
<dbReference type="InterPro" id="IPR036179">
    <property type="entry name" value="Ig-like_dom_sf"/>
</dbReference>
<evidence type="ECO:0000259" key="7">
    <source>
        <dbReference type="PROSITE" id="PS50835"/>
    </source>
</evidence>
<keyword evidence="3" id="KW-0963">Cytoplasm</keyword>
<evidence type="ECO:0000256" key="5">
    <source>
        <dbReference type="ARBA" id="ARBA00023157"/>
    </source>
</evidence>
<comment type="caution">
    <text evidence="8">The sequence shown here is derived from an EMBL/GenBank/DDBJ whole genome shotgun (WGS) entry which is preliminary data.</text>
</comment>
<feature type="domain" description="Ig-like" evidence="7">
    <location>
        <begin position="1"/>
        <end position="73"/>
    </location>
</feature>
<reference evidence="8" key="1">
    <citation type="submission" date="2022-07" db="EMBL/GenBank/DDBJ databases">
        <title>Chromosome-level genome of Muraenolepis orangiensis.</title>
        <authorList>
            <person name="Kim J."/>
        </authorList>
    </citation>
    <scope>NUCLEOTIDE SEQUENCE</scope>
    <source>
        <strain evidence="8">KU_S4_2022</strain>
        <tissue evidence="8">Muscle</tissue>
    </source>
</reference>
<dbReference type="EMBL" id="JANIIK010000113">
    <property type="protein sequence ID" value="KAJ3591666.1"/>
    <property type="molecule type" value="Genomic_DNA"/>
</dbReference>
<dbReference type="SMART" id="SM00408">
    <property type="entry name" value="IGc2"/>
    <property type="match status" value="4"/>
</dbReference>
<protein>
    <recommendedName>
        <fullName evidence="7">Ig-like domain-containing protein</fullName>
    </recommendedName>
</protein>
<dbReference type="SMART" id="SM00409">
    <property type="entry name" value="IG"/>
    <property type="match status" value="3"/>
</dbReference>
<dbReference type="Gene3D" id="2.60.40.10">
    <property type="entry name" value="Immunoglobulins"/>
    <property type="match status" value="4"/>
</dbReference>
<evidence type="ECO:0000256" key="1">
    <source>
        <dbReference type="ARBA" id="ARBA00004496"/>
    </source>
</evidence>
<dbReference type="InterPro" id="IPR007110">
    <property type="entry name" value="Ig-like_dom"/>
</dbReference>
<accession>A0A9Q0DNP7</accession>
<evidence type="ECO:0000313" key="8">
    <source>
        <dbReference type="EMBL" id="KAJ3591666.1"/>
    </source>
</evidence>
<gene>
    <name evidence="8" type="ORF">NHX12_006798</name>
</gene>
<evidence type="ECO:0000256" key="6">
    <source>
        <dbReference type="ARBA" id="ARBA00023319"/>
    </source>
</evidence>
<dbReference type="GO" id="GO:0030017">
    <property type="term" value="C:sarcomere"/>
    <property type="evidence" value="ECO:0007669"/>
    <property type="project" value="UniProtKB-ARBA"/>
</dbReference>
<keyword evidence="5" id="KW-1015">Disulfide bond</keyword>
<dbReference type="PANTHER" id="PTHR47633:SF14">
    <property type="entry name" value="IG-LIKE DOMAIN-CONTAINING PROTEIN"/>
    <property type="match status" value="1"/>
</dbReference>
<proteinExistence type="inferred from homology"/>